<name>A0ABT9JEQ5_9RHOB</name>
<evidence type="ECO:0000313" key="7">
    <source>
        <dbReference type="Proteomes" id="UP001224997"/>
    </source>
</evidence>
<evidence type="ECO:0000256" key="4">
    <source>
        <dbReference type="ARBA" id="ARBA00023002"/>
    </source>
</evidence>
<evidence type="ECO:0000259" key="5">
    <source>
        <dbReference type="Pfam" id="PF07992"/>
    </source>
</evidence>
<dbReference type="Pfam" id="PF07992">
    <property type="entry name" value="Pyr_redox_2"/>
    <property type="match status" value="1"/>
</dbReference>
<proteinExistence type="predicted"/>
<organism evidence="6 7">
    <name type="scientific">Paracoccus spongiarum</name>
    <dbReference type="NCBI Taxonomy" id="3064387"/>
    <lineage>
        <taxon>Bacteria</taxon>
        <taxon>Pseudomonadati</taxon>
        <taxon>Pseudomonadota</taxon>
        <taxon>Alphaproteobacteria</taxon>
        <taxon>Rhodobacterales</taxon>
        <taxon>Paracoccaceae</taxon>
        <taxon>Paracoccus</taxon>
    </lineage>
</organism>
<evidence type="ECO:0000256" key="1">
    <source>
        <dbReference type="ARBA" id="ARBA00001974"/>
    </source>
</evidence>
<reference evidence="6 7" key="1">
    <citation type="submission" date="2023-08" db="EMBL/GenBank/DDBJ databases">
        <authorList>
            <person name="Park J.-S."/>
        </authorList>
    </citation>
    <scope>NUCLEOTIDE SEQUENCE [LARGE SCALE GENOMIC DNA]</scope>
    <source>
        <strain evidence="6 7">2205BS29-5</strain>
    </source>
</reference>
<sequence>MAHAPSAAADLVLIGGGHSHALLLRRWGQRPAPAARLTLVTPHTVAEYSGMLPGHVAGLYDRREIEIDLARLAHRAGARLILDRATGLDLRGRRVMLAGGAPLAFDLASVDIGVEAGAGDVPGLADHGLPVKPAARFLAGWQRFADTGGGALAIIGGGVAGIEIALAARRRLPNIAITVIEAAPAMLRELSPRARRLVLARARSGRIALVTGRAVARVGPEGLWLRDGGAIPARLVVAATGGQVGGWLGRSGLAMQGDRMRVDATLRSSHPAVFGVGDCAVLAGAPRPQAGVFAVRQAPVLDHNLRAALAGTGRMRAYRPQRDWLRLIAAGGDAVADKWGIALGGPWVWRWKDRIDRRFMAMLSDPPRRRKPGGISRAP</sequence>
<dbReference type="PANTHER" id="PTHR42913">
    <property type="entry name" value="APOPTOSIS-INDUCING FACTOR 1"/>
    <property type="match status" value="1"/>
</dbReference>
<dbReference type="InterPro" id="IPR051169">
    <property type="entry name" value="NADH-Q_oxidoreductase"/>
</dbReference>
<keyword evidence="2" id="KW-0285">Flavoprotein</keyword>
<comment type="caution">
    <text evidence="6">The sequence shown here is derived from an EMBL/GenBank/DDBJ whole genome shotgun (WGS) entry which is preliminary data.</text>
</comment>
<comment type="cofactor">
    <cofactor evidence="1">
        <name>FAD</name>
        <dbReference type="ChEBI" id="CHEBI:57692"/>
    </cofactor>
</comment>
<dbReference type="InterPro" id="IPR017584">
    <property type="entry name" value="Pyridine_nucleo_diS_OxRdtase_N"/>
</dbReference>
<feature type="domain" description="FAD/NAD(P)-binding" evidence="5">
    <location>
        <begin position="10"/>
        <end position="298"/>
    </location>
</feature>
<gene>
    <name evidence="6" type="ORF">Q5Y72_14575</name>
</gene>
<keyword evidence="3" id="KW-0274">FAD</keyword>
<accession>A0ABT9JEQ5</accession>
<evidence type="ECO:0000313" key="6">
    <source>
        <dbReference type="EMBL" id="MDP5308308.1"/>
    </source>
</evidence>
<dbReference type="PRINTS" id="PR00368">
    <property type="entry name" value="FADPNR"/>
</dbReference>
<dbReference type="PANTHER" id="PTHR42913:SF9">
    <property type="entry name" value="SLR1591 PROTEIN"/>
    <property type="match status" value="1"/>
</dbReference>
<dbReference type="EMBL" id="JAVAMQ010000015">
    <property type="protein sequence ID" value="MDP5308308.1"/>
    <property type="molecule type" value="Genomic_DNA"/>
</dbReference>
<dbReference type="RefSeq" id="WP_305964155.1">
    <property type="nucleotide sequence ID" value="NZ_JAVAMQ010000015.1"/>
</dbReference>
<keyword evidence="7" id="KW-1185">Reference proteome</keyword>
<dbReference type="InterPro" id="IPR036188">
    <property type="entry name" value="FAD/NAD-bd_sf"/>
</dbReference>
<dbReference type="SUPFAM" id="SSF51905">
    <property type="entry name" value="FAD/NAD(P)-binding domain"/>
    <property type="match status" value="2"/>
</dbReference>
<dbReference type="NCBIfam" id="TIGR03169">
    <property type="entry name" value="Nterm_to_SelD"/>
    <property type="match status" value="1"/>
</dbReference>
<dbReference type="Gene3D" id="3.50.50.100">
    <property type="match status" value="1"/>
</dbReference>
<evidence type="ECO:0000256" key="3">
    <source>
        <dbReference type="ARBA" id="ARBA00022827"/>
    </source>
</evidence>
<dbReference type="PRINTS" id="PR00411">
    <property type="entry name" value="PNDRDTASEI"/>
</dbReference>
<protein>
    <submittedName>
        <fullName evidence="6">FAD-dependent oxidoreductase</fullName>
    </submittedName>
</protein>
<keyword evidence="4" id="KW-0560">Oxidoreductase</keyword>
<evidence type="ECO:0000256" key="2">
    <source>
        <dbReference type="ARBA" id="ARBA00022630"/>
    </source>
</evidence>
<dbReference type="InterPro" id="IPR023753">
    <property type="entry name" value="FAD/NAD-binding_dom"/>
</dbReference>
<dbReference type="Proteomes" id="UP001224997">
    <property type="component" value="Unassembled WGS sequence"/>
</dbReference>